<sequence length="95" mass="11294">LDPFDHCIKEQLMVKYYVRYMDDFVILSNDKGFLKDIRSEIDDYLSNRLGLILNTNVVMINKRANGLRFLGSRIYPRLLRIKNESLKRCMMFTIA</sequence>
<dbReference type="CDD" id="cd01646">
    <property type="entry name" value="RT_Bac_retron_I"/>
    <property type="match status" value="1"/>
</dbReference>
<keyword evidence="3" id="KW-1185">Reference proteome</keyword>
<dbReference type="AlphaFoldDB" id="A0A0F3GRL7"/>
<dbReference type="PROSITE" id="PS50878">
    <property type="entry name" value="RT_POL"/>
    <property type="match status" value="1"/>
</dbReference>
<evidence type="ECO:0000313" key="2">
    <source>
        <dbReference type="EMBL" id="KJU83343.1"/>
    </source>
</evidence>
<dbReference type="InterPro" id="IPR000477">
    <property type="entry name" value="RT_dom"/>
</dbReference>
<evidence type="ECO:0000313" key="3">
    <source>
        <dbReference type="Proteomes" id="UP000033423"/>
    </source>
</evidence>
<dbReference type="SUPFAM" id="SSF56672">
    <property type="entry name" value="DNA/RNA polymerases"/>
    <property type="match status" value="1"/>
</dbReference>
<accession>A0A0F3GRL7</accession>
<proteinExistence type="predicted"/>
<dbReference type="InterPro" id="IPR043502">
    <property type="entry name" value="DNA/RNA_pol_sf"/>
</dbReference>
<protein>
    <submittedName>
        <fullName evidence="2">RNA-directed DNA polymerase (Reverse transcriptase)</fullName>
        <ecNumber evidence="2">2.7.7.49</ecNumber>
    </submittedName>
</protein>
<keyword evidence="2" id="KW-0808">Transferase</keyword>
<comment type="caution">
    <text evidence="2">The sequence shown here is derived from an EMBL/GenBank/DDBJ whole genome shotgun (WGS) entry which is preliminary data.</text>
</comment>
<gene>
    <name evidence="2" type="ORF">MBAV_004462</name>
</gene>
<evidence type="ECO:0000259" key="1">
    <source>
        <dbReference type="PROSITE" id="PS50878"/>
    </source>
</evidence>
<organism evidence="2 3">
    <name type="scientific">Candidatus Magnetobacterium bavaricum</name>
    <dbReference type="NCBI Taxonomy" id="29290"/>
    <lineage>
        <taxon>Bacteria</taxon>
        <taxon>Pseudomonadati</taxon>
        <taxon>Nitrospirota</taxon>
        <taxon>Thermodesulfovibrionia</taxon>
        <taxon>Thermodesulfovibrionales</taxon>
        <taxon>Candidatus Magnetobacteriaceae</taxon>
        <taxon>Candidatus Magnetobacterium</taxon>
    </lineage>
</organism>
<dbReference type="GO" id="GO:0003964">
    <property type="term" value="F:RNA-directed DNA polymerase activity"/>
    <property type="evidence" value="ECO:0007669"/>
    <property type="project" value="UniProtKB-KW"/>
</dbReference>
<reference evidence="2 3" key="1">
    <citation type="submission" date="2015-02" db="EMBL/GenBank/DDBJ databases">
        <title>Single-cell genomics of uncultivated deep-branching MTB reveals a conserved set of magnetosome genes.</title>
        <authorList>
            <person name="Kolinko S."/>
            <person name="Richter M."/>
            <person name="Glockner F.O."/>
            <person name="Brachmann A."/>
            <person name="Schuler D."/>
        </authorList>
    </citation>
    <scope>NUCLEOTIDE SEQUENCE [LARGE SCALE GENOMIC DNA]</scope>
    <source>
        <strain evidence="2">TM-1</strain>
    </source>
</reference>
<feature type="non-terminal residue" evidence="2">
    <location>
        <position position="1"/>
    </location>
</feature>
<feature type="domain" description="Reverse transcriptase" evidence="1">
    <location>
        <begin position="1"/>
        <end position="74"/>
    </location>
</feature>
<dbReference type="EMBL" id="LACI01001944">
    <property type="protein sequence ID" value="KJU83343.1"/>
    <property type="molecule type" value="Genomic_DNA"/>
</dbReference>
<keyword evidence="2" id="KW-0695">RNA-directed DNA polymerase</keyword>
<keyword evidence="2" id="KW-0548">Nucleotidyltransferase</keyword>
<name>A0A0F3GRL7_9BACT</name>
<dbReference type="EC" id="2.7.7.49" evidence="2"/>
<dbReference type="Proteomes" id="UP000033423">
    <property type="component" value="Unassembled WGS sequence"/>
</dbReference>